<keyword evidence="4 11" id="KW-0963">Cytoplasm</keyword>
<evidence type="ECO:0000256" key="8">
    <source>
        <dbReference type="ARBA" id="ARBA00022917"/>
    </source>
</evidence>
<dbReference type="InterPro" id="IPR015944">
    <property type="entry name" value="Gly-tRNA-synth_bsu"/>
</dbReference>
<dbReference type="STRING" id="1125411.W908_02740"/>
<evidence type="ECO:0000256" key="5">
    <source>
        <dbReference type="ARBA" id="ARBA00022598"/>
    </source>
</evidence>
<dbReference type="GO" id="GO:0004820">
    <property type="term" value="F:glycine-tRNA ligase activity"/>
    <property type="evidence" value="ECO:0007669"/>
    <property type="project" value="UniProtKB-UniRule"/>
</dbReference>
<dbReference type="GO" id="GO:0006420">
    <property type="term" value="P:arginyl-tRNA aminoacylation"/>
    <property type="evidence" value="ECO:0007669"/>
    <property type="project" value="InterPro"/>
</dbReference>
<dbReference type="EC" id="6.1.1.14" evidence="11"/>
<keyword evidence="7 11" id="KW-0067">ATP-binding</keyword>
<proteinExistence type="inferred from homology"/>
<dbReference type="InterPro" id="IPR006194">
    <property type="entry name" value="Gly-tRNA-synth_heterodimer"/>
</dbReference>
<dbReference type="OrthoDB" id="9775440at2"/>
<dbReference type="RefSeq" id="WP_053819827.1">
    <property type="nucleotide sequence ID" value="NZ_CP006911.1"/>
</dbReference>
<evidence type="ECO:0000256" key="2">
    <source>
        <dbReference type="ARBA" id="ARBA00008226"/>
    </source>
</evidence>
<dbReference type="NCBIfam" id="TIGR00211">
    <property type="entry name" value="glyS"/>
    <property type="match status" value="1"/>
</dbReference>
<evidence type="ECO:0000256" key="6">
    <source>
        <dbReference type="ARBA" id="ARBA00022741"/>
    </source>
</evidence>
<comment type="similarity">
    <text evidence="2 11">Belongs to the class-II aminoacyl-tRNA synthetase family.</text>
</comment>
<evidence type="ECO:0000256" key="10">
    <source>
        <dbReference type="ARBA" id="ARBA00047937"/>
    </source>
</evidence>
<protein>
    <recommendedName>
        <fullName evidence="11">Glycine--tRNA ligase beta subunit</fullName>
        <ecNumber evidence="11">6.1.1.14</ecNumber>
    </recommendedName>
    <alternativeName>
        <fullName evidence="11">Glycyl-tRNA synthetase beta subunit</fullName>
        <shortName evidence="11">GlyRS</shortName>
    </alternativeName>
</protein>
<dbReference type="PRINTS" id="PR01045">
    <property type="entry name" value="TRNASYNTHGB"/>
</dbReference>
<dbReference type="Proteomes" id="UP000068905">
    <property type="component" value="Chromosome"/>
</dbReference>
<evidence type="ECO:0000313" key="14">
    <source>
        <dbReference type="Proteomes" id="UP000068905"/>
    </source>
</evidence>
<evidence type="ECO:0000259" key="12">
    <source>
        <dbReference type="Pfam" id="PF05746"/>
    </source>
</evidence>
<sequence length="677" mass="75813">MKTHDFLLELGTEELPPKLLLKLSYALKDNLSSELKKLNIGFDTIKAFATPRRLAITISAVQGKQLDQIIEKKGPSIQSPEMAISGFAKSCGVDVSELEKKELGGKEYFYYSKEEIGQSVSELLPEAIEKSIKDIPITRAMKWGSSDYSFVRPVHWLVIMLDKDIVSAKIMGLESNRITKGLRFTDPIIELKHAKDYEQVMSDKAQILVDFAKRKELIRDQVLSEAQKNNAEVVIDESLLDEVCALVEYPRAFSGSFDKKFLDIPQEAIISAMKSHQKYFHLVDIQGQLLPLFISVANIESTNIKAIVDGNERVIHPRLADSEFFWSQDKAKKLEERLPDLDSVMFMKSLGSMGQKAKRIESLSSHISDLVGFDQKASARAGLLSKSDLLSEMVGEFADLQGIMGGYYATNDGETQAVSVAIREHYQPRFAGDKVPSTNEGLVVAIADKLDTISGIYGIGQAPTGSKDPYALRRLALGLLRILLEAKIELNLKSLIDYSLNLHLKEVDRSCGDDIYSFMMDRLKAYYKDANIDSNVYEAVLAVSPESPLDFHLRVEALNEFTQIENSKSLIEANKRIANILKDSNEKNETLNPKILIDDSEIKLFNASESLSKKLSGSKDYQEVMKSLIDLKDSIDSFFDNVMVNTDDDKLKSSRLALIRKIRLLFLSVADISYLSS</sequence>
<dbReference type="PANTHER" id="PTHR30075:SF2">
    <property type="entry name" value="GLYCINE--TRNA LIGASE, CHLOROPLASTIC_MITOCHONDRIAL 2"/>
    <property type="match status" value="1"/>
</dbReference>
<keyword evidence="5 11" id="KW-0436">Ligase</keyword>
<dbReference type="PANTHER" id="PTHR30075">
    <property type="entry name" value="GLYCYL-TRNA SYNTHETASE"/>
    <property type="match status" value="1"/>
</dbReference>
<keyword evidence="9 11" id="KW-0030">Aminoacyl-tRNA synthetase</keyword>
<dbReference type="PATRIC" id="fig|1125411.7.peg.538"/>
<accession>A0A0M4LZJ5</accession>
<comment type="subunit">
    <text evidence="3 11">Tetramer of two alpha and two beta subunits.</text>
</comment>
<keyword evidence="14" id="KW-1185">Reference proteome</keyword>
<dbReference type="EMBL" id="CP006911">
    <property type="protein sequence ID" value="ALE01612.1"/>
    <property type="molecule type" value="Genomic_DNA"/>
</dbReference>
<dbReference type="Pfam" id="PF02092">
    <property type="entry name" value="tRNA_synt_2f"/>
    <property type="match status" value="1"/>
</dbReference>
<gene>
    <name evidence="11" type="primary">glyS</name>
    <name evidence="13" type="ORF">W908_02740</name>
</gene>
<comment type="subcellular location">
    <subcellularLocation>
        <location evidence="1 11">Cytoplasm</location>
    </subcellularLocation>
</comment>
<dbReference type="Pfam" id="PF05746">
    <property type="entry name" value="DALR_1"/>
    <property type="match status" value="1"/>
</dbReference>
<evidence type="ECO:0000256" key="9">
    <source>
        <dbReference type="ARBA" id="ARBA00023146"/>
    </source>
</evidence>
<dbReference type="AlphaFoldDB" id="A0A0M4LZJ5"/>
<evidence type="ECO:0000256" key="4">
    <source>
        <dbReference type="ARBA" id="ARBA00022490"/>
    </source>
</evidence>
<comment type="catalytic activity">
    <reaction evidence="10 11">
        <text>tRNA(Gly) + glycine + ATP = glycyl-tRNA(Gly) + AMP + diphosphate</text>
        <dbReference type="Rhea" id="RHEA:16013"/>
        <dbReference type="Rhea" id="RHEA-COMP:9664"/>
        <dbReference type="Rhea" id="RHEA-COMP:9683"/>
        <dbReference type="ChEBI" id="CHEBI:30616"/>
        <dbReference type="ChEBI" id="CHEBI:33019"/>
        <dbReference type="ChEBI" id="CHEBI:57305"/>
        <dbReference type="ChEBI" id="CHEBI:78442"/>
        <dbReference type="ChEBI" id="CHEBI:78522"/>
        <dbReference type="ChEBI" id="CHEBI:456215"/>
        <dbReference type="EC" id="6.1.1.14"/>
    </reaction>
</comment>
<reference evidence="13 14" key="1">
    <citation type="journal article" date="2015" name="Genome Announc.">
        <title>Genome Sequence of 'Candidatus Thioglobus singularis' Strain PS1, a Mixotroph from the SUP05 Clade of Marine Gammaproteobacteria.</title>
        <authorList>
            <person name="Marshall K.T."/>
            <person name="Morris R.M."/>
        </authorList>
    </citation>
    <scope>NUCLEOTIDE SEQUENCE [LARGE SCALE GENOMIC DNA]</scope>
    <source>
        <strain evidence="13 14">PS1</strain>
    </source>
</reference>
<dbReference type="KEGG" id="tsn:W908_02740"/>
<evidence type="ECO:0000256" key="7">
    <source>
        <dbReference type="ARBA" id="ARBA00022840"/>
    </source>
</evidence>
<keyword evidence="6 11" id="KW-0547">Nucleotide-binding</keyword>
<dbReference type="GO" id="GO:0005829">
    <property type="term" value="C:cytosol"/>
    <property type="evidence" value="ECO:0007669"/>
    <property type="project" value="TreeGrafter"/>
</dbReference>
<evidence type="ECO:0000256" key="3">
    <source>
        <dbReference type="ARBA" id="ARBA00011209"/>
    </source>
</evidence>
<keyword evidence="8 11" id="KW-0648">Protein biosynthesis</keyword>
<evidence type="ECO:0000256" key="1">
    <source>
        <dbReference type="ARBA" id="ARBA00004496"/>
    </source>
</evidence>
<evidence type="ECO:0000313" key="13">
    <source>
        <dbReference type="EMBL" id="ALE01612.1"/>
    </source>
</evidence>
<dbReference type="GO" id="GO:0005524">
    <property type="term" value="F:ATP binding"/>
    <property type="evidence" value="ECO:0007669"/>
    <property type="project" value="UniProtKB-UniRule"/>
</dbReference>
<dbReference type="InterPro" id="IPR008909">
    <property type="entry name" value="DALR_anticod-bd"/>
</dbReference>
<organism evidence="13 14">
    <name type="scientific">Candidatus Pseudothioglobus singularis PS1</name>
    <dbReference type="NCBI Taxonomy" id="1125411"/>
    <lineage>
        <taxon>Bacteria</taxon>
        <taxon>Pseudomonadati</taxon>
        <taxon>Pseudomonadota</taxon>
        <taxon>Gammaproteobacteria</taxon>
        <taxon>Candidatus Pseudothioglobaceae</taxon>
        <taxon>Candidatus Pseudothioglobus</taxon>
    </lineage>
</organism>
<evidence type="ECO:0000256" key="11">
    <source>
        <dbReference type="HAMAP-Rule" id="MF_00255"/>
    </source>
</evidence>
<dbReference type="SUPFAM" id="SSF109604">
    <property type="entry name" value="HD-domain/PDEase-like"/>
    <property type="match status" value="1"/>
</dbReference>
<name>A0A0M4LZJ5_9GAMM</name>
<dbReference type="PROSITE" id="PS50861">
    <property type="entry name" value="AA_TRNA_LIGASE_II_GLYAB"/>
    <property type="match status" value="1"/>
</dbReference>
<dbReference type="GO" id="GO:0004814">
    <property type="term" value="F:arginine-tRNA ligase activity"/>
    <property type="evidence" value="ECO:0007669"/>
    <property type="project" value="InterPro"/>
</dbReference>
<feature type="domain" description="DALR anticodon binding" evidence="12">
    <location>
        <begin position="572"/>
        <end position="663"/>
    </location>
</feature>
<dbReference type="GO" id="GO:0006426">
    <property type="term" value="P:glycyl-tRNA aminoacylation"/>
    <property type="evidence" value="ECO:0007669"/>
    <property type="project" value="UniProtKB-UniRule"/>
</dbReference>
<dbReference type="HAMAP" id="MF_00255">
    <property type="entry name" value="Gly_tRNA_synth_beta"/>
    <property type="match status" value="1"/>
</dbReference>